<comment type="caution">
    <text evidence="4">The sequence shown here is derived from an EMBL/GenBank/DDBJ whole genome shotgun (WGS) entry which is preliminary data.</text>
</comment>
<dbReference type="AlphaFoldDB" id="A0AAD3Y442"/>
<protein>
    <submittedName>
        <fullName evidence="4">Uncharacterized protein</fullName>
    </submittedName>
</protein>
<gene>
    <name evidence="4" type="ORF">Nepgr_028603</name>
</gene>
<keyword evidence="2" id="KW-0862">Zinc</keyword>
<name>A0AAD3Y442_NEPGR</name>
<dbReference type="GO" id="GO:0000139">
    <property type="term" value="C:Golgi membrane"/>
    <property type="evidence" value="ECO:0007669"/>
    <property type="project" value="GOC"/>
</dbReference>
<feature type="region of interest" description="Disordered" evidence="3">
    <location>
        <begin position="83"/>
        <end position="114"/>
    </location>
</feature>
<dbReference type="PANTHER" id="PTHR45686">
    <property type="entry name" value="ADP-RIBOSYLATION FACTOR GTPASE ACTIVATING PROTEIN 3, ISOFORM H-RELATED"/>
    <property type="match status" value="1"/>
</dbReference>
<dbReference type="GO" id="GO:0046872">
    <property type="term" value="F:metal ion binding"/>
    <property type="evidence" value="ECO:0007669"/>
    <property type="project" value="UniProtKB-KW"/>
</dbReference>
<proteinExistence type="predicted"/>
<dbReference type="PANTHER" id="PTHR45686:SF4">
    <property type="entry name" value="ADP-RIBOSYLATION FACTOR GTPASE ACTIVATING PROTEIN 3, ISOFORM H"/>
    <property type="match status" value="1"/>
</dbReference>
<dbReference type="Proteomes" id="UP001279734">
    <property type="component" value="Unassembled WGS sequence"/>
</dbReference>
<reference evidence="4" key="1">
    <citation type="submission" date="2023-05" db="EMBL/GenBank/DDBJ databases">
        <title>Nepenthes gracilis genome sequencing.</title>
        <authorList>
            <person name="Fukushima K."/>
        </authorList>
    </citation>
    <scope>NUCLEOTIDE SEQUENCE</scope>
    <source>
        <strain evidence="4">SING2019-196</strain>
    </source>
</reference>
<organism evidence="4 5">
    <name type="scientific">Nepenthes gracilis</name>
    <name type="common">Slender pitcher plant</name>
    <dbReference type="NCBI Taxonomy" id="150966"/>
    <lineage>
        <taxon>Eukaryota</taxon>
        <taxon>Viridiplantae</taxon>
        <taxon>Streptophyta</taxon>
        <taxon>Embryophyta</taxon>
        <taxon>Tracheophyta</taxon>
        <taxon>Spermatophyta</taxon>
        <taxon>Magnoliopsida</taxon>
        <taxon>eudicotyledons</taxon>
        <taxon>Gunneridae</taxon>
        <taxon>Pentapetalae</taxon>
        <taxon>Caryophyllales</taxon>
        <taxon>Nepenthaceae</taxon>
        <taxon>Nepenthes</taxon>
    </lineage>
</organism>
<evidence type="ECO:0000313" key="5">
    <source>
        <dbReference type="Proteomes" id="UP001279734"/>
    </source>
</evidence>
<accession>A0AAD3Y442</accession>
<dbReference type="GO" id="GO:0048205">
    <property type="term" value="P:COPI coating of Golgi vesicle"/>
    <property type="evidence" value="ECO:0007669"/>
    <property type="project" value="TreeGrafter"/>
</dbReference>
<evidence type="ECO:0000256" key="2">
    <source>
        <dbReference type="ARBA" id="ARBA00022833"/>
    </source>
</evidence>
<sequence>MDECFICKIGKAIGPRWCRLIDSISMASRSSTFVSGPCWSPQGYPIRFTFTTSSLSNSTGTQWISDLDVNRAQKECPIESKEVPETPAHARAHAADTSTVKKKPLVAKRTGKSGGLGARKLTTDTVFARSNNTTTIGSSFPSRFEYAKNVHSTERSCGGPQTISHVVPPNPSSFFAEFGTDSGFPKRGNSKFSEVQVGGFREYVEAINQIEGGWIPIGPNPAALPDFANDLVEGIPLLVAPGLKGIVDNDVLETNCPAAGVVDQEENCPKVGGRSASPQSLDGMFPPIDSKDNGLTPPPGPGSYSIESWPKVVQANIEKFEKLGFAHVCVEIGVDVKLPEVVSLVTRMDPLMGRGGGGGYPS</sequence>
<keyword evidence="1" id="KW-0479">Metal-binding</keyword>
<evidence type="ECO:0000256" key="1">
    <source>
        <dbReference type="ARBA" id="ARBA00022723"/>
    </source>
</evidence>
<feature type="compositionally biased region" description="Basic residues" evidence="3">
    <location>
        <begin position="100"/>
        <end position="111"/>
    </location>
</feature>
<evidence type="ECO:0000313" key="4">
    <source>
        <dbReference type="EMBL" id="GMH26760.1"/>
    </source>
</evidence>
<evidence type="ECO:0000256" key="3">
    <source>
        <dbReference type="SAM" id="MobiDB-lite"/>
    </source>
</evidence>
<feature type="region of interest" description="Disordered" evidence="3">
    <location>
        <begin position="267"/>
        <end position="301"/>
    </location>
</feature>
<dbReference type="EMBL" id="BSYO01000031">
    <property type="protein sequence ID" value="GMH26760.1"/>
    <property type="molecule type" value="Genomic_DNA"/>
</dbReference>
<keyword evidence="5" id="KW-1185">Reference proteome</keyword>